<dbReference type="EMBL" id="JBCGBO010000003">
    <property type="protein sequence ID" value="KAK9215339.1"/>
    <property type="molecule type" value="Genomic_DNA"/>
</dbReference>
<protein>
    <submittedName>
        <fullName evidence="2">Uncharacterized protein</fullName>
    </submittedName>
</protein>
<sequence length="78" mass="8500">MEKSLLKLTFLVALIVTASCLGHGTEAREMTTNEAKPDSIECKKDDDCKQVCPDCKYKCNSPFCQCTCPPPPAATTKT</sequence>
<keyword evidence="1" id="KW-0732">Signal</keyword>
<dbReference type="Proteomes" id="UP001428341">
    <property type="component" value="Unassembled WGS sequence"/>
</dbReference>
<reference evidence="2 3" key="1">
    <citation type="submission" date="2024-05" db="EMBL/GenBank/DDBJ databases">
        <title>Haplotype-resolved chromosome-level genome assembly of Huyou (Citrus changshanensis).</title>
        <authorList>
            <person name="Miao C."/>
            <person name="Chen W."/>
            <person name="Wu Y."/>
            <person name="Wang L."/>
            <person name="Zhao S."/>
            <person name="Grierson D."/>
            <person name="Xu C."/>
            <person name="Chen K."/>
        </authorList>
    </citation>
    <scope>NUCLEOTIDE SEQUENCE [LARGE SCALE GENOMIC DNA]</scope>
    <source>
        <strain evidence="2">01-14</strain>
        <tissue evidence="2">Leaf</tissue>
    </source>
</reference>
<evidence type="ECO:0000256" key="1">
    <source>
        <dbReference type="SAM" id="SignalP"/>
    </source>
</evidence>
<keyword evidence="3" id="KW-1185">Reference proteome</keyword>
<organism evidence="2 3">
    <name type="scientific">Citrus x changshan-huyou</name>
    <dbReference type="NCBI Taxonomy" id="2935761"/>
    <lineage>
        <taxon>Eukaryota</taxon>
        <taxon>Viridiplantae</taxon>
        <taxon>Streptophyta</taxon>
        <taxon>Embryophyta</taxon>
        <taxon>Tracheophyta</taxon>
        <taxon>Spermatophyta</taxon>
        <taxon>Magnoliopsida</taxon>
        <taxon>eudicotyledons</taxon>
        <taxon>Gunneridae</taxon>
        <taxon>Pentapetalae</taxon>
        <taxon>rosids</taxon>
        <taxon>malvids</taxon>
        <taxon>Sapindales</taxon>
        <taxon>Rutaceae</taxon>
        <taxon>Aurantioideae</taxon>
        <taxon>Citrus</taxon>
    </lineage>
</organism>
<comment type="caution">
    <text evidence="2">The sequence shown here is derived from an EMBL/GenBank/DDBJ whole genome shotgun (WGS) entry which is preliminary data.</text>
</comment>
<name>A0AAP0QUS0_9ROSI</name>
<gene>
    <name evidence="2" type="ORF">WN944_007344</name>
</gene>
<dbReference type="PROSITE" id="PS51257">
    <property type="entry name" value="PROKAR_LIPOPROTEIN"/>
    <property type="match status" value="1"/>
</dbReference>
<evidence type="ECO:0000313" key="3">
    <source>
        <dbReference type="Proteomes" id="UP001428341"/>
    </source>
</evidence>
<proteinExistence type="predicted"/>
<dbReference type="AlphaFoldDB" id="A0AAP0QUS0"/>
<evidence type="ECO:0000313" key="2">
    <source>
        <dbReference type="EMBL" id="KAK9215339.1"/>
    </source>
</evidence>
<feature type="chain" id="PRO_5042841287" evidence="1">
    <location>
        <begin position="28"/>
        <end position="78"/>
    </location>
</feature>
<accession>A0AAP0QUS0</accession>
<feature type="signal peptide" evidence="1">
    <location>
        <begin position="1"/>
        <end position="27"/>
    </location>
</feature>